<feature type="region of interest" description="Disordered" evidence="1">
    <location>
        <begin position="1"/>
        <end position="21"/>
    </location>
</feature>
<reference evidence="3 4" key="1">
    <citation type="submission" date="2011-05" db="EMBL/GenBank/DDBJ databases">
        <title>Complete sequence of chromosome of Frankia symbiont of Datisca glomerata.</title>
        <authorList>
            <consortium name="US DOE Joint Genome Institute"/>
            <person name="Lucas S."/>
            <person name="Han J."/>
            <person name="Lapidus A."/>
            <person name="Cheng J.-F."/>
            <person name="Goodwin L."/>
            <person name="Pitluck S."/>
            <person name="Peters L."/>
            <person name="Mikhailova N."/>
            <person name="Chertkov O."/>
            <person name="Teshima H."/>
            <person name="Han C."/>
            <person name="Tapia R."/>
            <person name="Land M."/>
            <person name="Hauser L."/>
            <person name="Kyrpides N."/>
            <person name="Ivanova N."/>
            <person name="Pagani I."/>
            <person name="Berry A."/>
            <person name="Pawlowski K."/>
            <person name="Persson T."/>
            <person name="Vanden Heuvel B."/>
            <person name="Benson D."/>
            <person name="Woyke T."/>
        </authorList>
    </citation>
    <scope>NUCLEOTIDE SEQUENCE [LARGE SCALE GENOMIC DNA]</scope>
    <source>
        <strain evidence="4">4085684</strain>
    </source>
</reference>
<dbReference type="KEGG" id="fsy:FsymDg_0859"/>
<evidence type="ECO:0000259" key="2">
    <source>
        <dbReference type="SMART" id="SM00481"/>
    </source>
</evidence>
<dbReference type="STRING" id="656024.FsymDg_0859"/>
<dbReference type="SMART" id="SM00481">
    <property type="entry name" value="POLIIIAc"/>
    <property type="match status" value="1"/>
</dbReference>
<dbReference type="PANTHER" id="PTHR42924:SF3">
    <property type="entry name" value="POLYMERASE_HISTIDINOL PHOSPHATASE N-TERMINAL DOMAIN-CONTAINING PROTEIN"/>
    <property type="match status" value="1"/>
</dbReference>
<dbReference type="HOGENOM" id="CLU_067347_1_0_11"/>
<dbReference type="AlphaFoldDB" id="F8B1R4"/>
<feature type="region of interest" description="Disordered" evidence="1">
    <location>
        <begin position="296"/>
        <end position="319"/>
    </location>
</feature>
<proteinExistence type="predicted"/>
<dbReference type="InterPro" id="IPR003141">
    <property type="entry name" value="Pol/His_phosphatase_N"/>
</dbReference>
<dbReference type="Proteomes" id="UP000001549">
    <property type="component" value="Chromosome"/>
</dbReference>
<dbReference type="InterPro" id="IPR004013">
    <property type="entry name" value="PHP_dom"/>
</dbReference>
<dbReference type="eggNOG" id="COG0613">
    <property type="taxonomic scope" value="Bacteria"/>
</dbReference>
<gene>
    <name evidence="3" type="ordered locus">FsymDg_0859</name>
</gene>
<dbReference type="GO" id="GO:0004534">
    <property type="term" value="F:5'-3' RNA exonuclease activity"/>
    <property type="evidence" value="ECO:0007669"/>
    <property type="project" value="TreeGrafter"/>
</dbReference>
<organism evidence="3 4">
    <name type="scientific">Candidatus Protofrankia datiscae</name>
    <dbReference type="NCBI Taxonomy" id="2716812"/>
    <lineage>
        <taxon>Bacteria</taxon>
        <taxon>Bacillati</taxon>
        <taxon>Actinomycetota</taxon>
        <taxon>Actinomycetes</taxon>
        <taxon>Frankiales</taxon>
        <taxon>Frankiaceae</taxon>
        <taxon>Protofrankia</taxon>
    </lineage>
</organism>
<dbReference type="InterPro" id="IPR052018">
    <property type="entry name" value="PHP_domain"/>
</dbReference>
<protein>
    <submittedName>
        <fullName evidence="3">PHP domain protein</fullName>
    </submittedName>
</protein>
<evidence type="ECO:0000313" key="4">
    <source>
        <dbReference type="Proteomes" id="UP000001549"/>
    </source>
</evidence>
<evidence type="ECO:0000313" key="3">
    <source>
        <dbReference type="EMBL" id="AEH08371.1"/>
    </source>
</evidence>
<name>F8B1R4_9ACTN</name>
<sequence length="319" mass="33248">MRGAGPRTEREGGLNTHPAIPADAADLHTHSTASDGLLPPADVVRLAAASGLAAIALTDHDTTAGLAEAAAALPAGLTLLPGAEISCRVRVGRDRWVSLHLLAYLFDPVEPVFAEVRARLRAERVTRAQRMVEKLAADGHPVAWERVRALADGVVGRPHVAEALVEAGLVGSVQDAFTPAWIGAGGRYWVDKDEPDVAEAIRLVRDAGGVSVLAHAFASRRGATIGPDVIARLARDGLGGLEVDHPDHTPEARARLRQLATDLDLIVTGASDFHGASKPQSLGAETTTRQALDALVAAGRGTEPLTGQDQPATGPAPNR</sequence>
<dbReference type="SUPFAM" id="SSF89550">
    <property type="entry name" value="PHP domain-like"/>
    <property type="match status" value="1"/>
</dbReference>
<keyword evidence="4" id="KW-1185">Reference proteome</keyword>
<dbReference type="Gene3D" id="1.10.150.650">
    <property type="match status" value="1"/>
</dbReference>
<dbReference type="Pfam" id="PF02811">
    <property type="entry name" value="PHP"/>
    <property type="match status" value="1"/>
</dbReference>
<accession>F8B1R4</accession>
<dbReference type="GO" id="GO:0035312">
    <property type="term" value="F:5'-3' DNA exonuclease activity"/>
    <property type="evidence" value="ECO:0007669"/>
    <property type="project" value="TreeGrafter"/>
</dbReference>
<dbReference type="Gene3D" id="3.20.20.140">
    <property type="entry name" value="Metal-dependent hydrolases"/>
    <property type="match status" value="1"/>
</dbReference>
<dbReference type="EMBL" id="CP002801">
    <property type="protein sequence ID" value="AEH08371.1"/>
    <property type="molecule type" value="Genomic_DNA"/>
</dbReference>
<dbReference type="InterPro" id="IPR016195">
    <property type="entry name" value="Pol/histidinol_Pase-like"/>
</dbReference>
<evidence type="ECO:0000256" key="1">
    <source>
        <dbReference type="SAM" id="MobiDB-lite"/>
    </source>
</evidence>
<feature type="domain" description="Polymerase/histidinol phosphatase N-terminal" evidence="2">
    <location>
        <begin position="25"/>
        <end position="89"/>
    </location>
</feature>
<dbReference type="PANTHER" id="PTHR42924">
    <property type="entry name" value="EXONUCLEASE"/>
    <property type="match status" value="1"/>
</dbReference>